<evidence type="ECO:0000313" key="2">
    <source>
        <dbReference type="EMBL" id="GAA5031469.1"/>
    </source>
</evidence>
<dbReference type="EMBL" id="BAABKB010000036">
    <property type="protein sequence ID" value="GAA5031469.1"/>
    <property type="molecule type" value="Genomic_DNA"/>
</dbReference>
<sequence length="275" mass="28803">MIAMGATRPTSQFHAPNIGASTGVDRLVGALDAQDANDGVRRLRAWAHTALDVRPGERALDIGSGTGSQTRHLADAAAPGGAALGIEPNPGLRAVAEQRTEPGGRARFLDGDALSLPVPDASIDVVWCERVLQHLLEPEKAVVEIARVLRPGGRVALLDTDWATTILHPGDPETVAAVTSGALSAAADPYSGRKLVGRLAAAGLVVDDRGSQALLQDHTTVAWPLIRMLGESAVRRGLVTEVQRDRLYEDLTEAAAQGALHMSVTMFGAVAHRPG</sequence>
<keyword evidence="3" id="KW-1185">Reference proteome</keyword>
<accession>A0ABP9JGN0</accession>
<protein>
    <recommendedName>
        <fullName evidence="1">Methyltransferase type 11 domain-containing protein</fullName>
    </recommendedName>
</protein>
<dbReference type="InterPro" id="IPR050508">
    <property type="entry name" value="Methyltransf_Superfamily"/>
</dbReference>
<dbReference type="InterPro" id="IPR029063">
    <property type="entry name" value="SAM-dependent_MTases_sf"/>
</dbReference>
<name>A0ABP9JGN0_9ACTN</name>
<dbReference type="Pfam" id="PF08241">
    <property type="entry name" value="Methyltransf_11"/>
    <property type="match status" value="1"/>
</dbReference>
<gene>
    <name evidence="2" type="ORF">GCM10023335_72850</name>
</gene>
<evidence type="ECO:0000313" key="3">
    <source>
        <dbReference type="Proteomes" id="UP001501759"/>
    </source>
</evidence>
<proteinExistence type="predicted"/>
<dbReference type="CDD" id="cd02440">
    <property type="entry name" value="AdoMet_MTases"/>
    <property type="match status" value="1"/>
</dbReference>
<reference evidence="3" key="1">
    <citation type="journal article" date="2019" name="Int. J. Syst. Evol. Microbiol.">
        <title>The Global Catalogue of Microorganisms (GCM) 10K type strain sequencing project: providing services to taxonomists for standard genome sequencing and annotation.</title>
        <authorList>
            <consortium name="The Broad Institute Genomics Platform"/>
            <consortium name="The Broad Institute Genome Sequencing Center for Infectious Disease"/>
            <person name="Wu L."/>
            <person name="Ma J."/>
        </authorList>
    </citation>
    <scope>NUCLEOTIDE SEQUENCE [LARGE SCALE GENOMIC DNA]</scope>
    <source>
        <strain evidence="3">JCM 18409</strain>
    </source>
</reference>
<dbReference type="Proteomes" id="UP001501759">
    <property type="component" value="Unassembled WGS sequence"/>
</dbReference>
<feature type="domain" description="Methyltransferase type 11" evidence="1">
    <location>
        <begin position="60"/>
        <end position="156"/>
    </location>
</feature>
<dbReference type="PANTHER" id="PTHR42912">
    <property type="entry name" value="METHYLTRANSFERASE"/>
    <property type="match status" value="1"/>
</dbReference>
<organism evidence="2 3">
    <name type="scientific">Streptomyces siamensis</name>
    <dbReference type="NCBI Taxonomy" id="1274986"/>
    <lineage>
        <taxon>Bacteria</taxon>
        <taxon>Bacillati</taxon>
        <taxon>Actinomycetota</taxon>
        <taxon>Actinomycetes</taxon>
        <taxon>Kitasatosporales</taxon>
        <taxon>Streptomycetaceae</taxon>
        <taxon>Streptomyces</taxon>
    </lineage>
</organism>
<dbReference type="Gene3D" id="3.40.50.150">
    <property type="entry name" value="Vaccinia Virus protein VP39"/>
    <property type="match status" value="1"/>
</dbReference>
<dbReference type="SUPFAM" id="SSF53335">
    <property type="entry name" value="S-adenosyl-L-methionine-dependent methyltransferases"/>
    <property type="match status" value="1"/>
</dbReference>
<dbReference type="InterPro" id="IPR013216">
    <property type="entry name" value="Methyltransf_11"/>
</dbReference>
<comment type="caution">
    <text evidence="2">The sequence shown here is derived from an EMBL/GenBank/DDBJ whole genome shotgun (WGS) entry which is preliminary data.</text>
</comment>
<evidence type="ECO:0000259" key="1">
    <source>
        <dbReference type="Pfam" id="PF08241"/>
    </source>
</evidence>